<sequence length="137" mass="14977">MSRCIAIGCKKEQLLISGGPLEAECSKIDSGSGIKIREGKTQPCQGSVAQRLERRRKGGEDVIEVEGKSGVRQEGGGRDGRWYGVGRTGRRGRNVKVETRGLLNAEWEQSIAYGAGEQETEARKTRLRGLMSSSRKL</sequence>
<protein>
    <submittedName>
        <fullName evidence="2">Uncharacterized protein</fullName>
    </submittedName>
</protein>
<dbReference type="AlphaFoldDB" id="A0A1K0GWS6"/>
<proteinExistence type="predicted"/>
<name>A0A1K0GWS6_9BASI</name>
<organism evidence="2 3">
    <name type="scientific">Ustilago bromivora</name>
    <dbReference type="NCBI Taxonomy" id="307758"/>
    <lineage>
        <taxon>Eukaryota</taxon>
        <taxon>Fungi</taxon>
        <taxon>Dikarya</taxon>
        <taxon>Basidiomycota</taxon>
        <taxon>Ustilaginomycotina</taxon>
        <taxon>Ustilaginomycetes</taxon>
        <taxon>Ustilaginales</taxon>
        <taxon>Ustilaginaceae</taxon>
        <taxon>Ustilago</taxon>
    </lineage>
</organism>
<gene>
    <name evidence="2" type="ORF">UBRO_07359</name>
</gene>
<dbReference type="EMBL" id="LT558133">
    <property type="protein sequence ID" value="SAM85400.1"/>
    <property type="molecule type" value="Genomic_DNA"/>
</dbReference>
<dbReference type="Proteomes" id="UP000179920">
    <property type="component" value="Chromosome XVII"/>
</dbReference>
<accession>A0A1K0GWS6</accession>
<dbReference type="OrthoDB" id="10351635at2759"/>
<evidence type="ECO:0000313" key="3">
    <source>
        <dbReference type="Proteomes" id="UP000179920"/>
    </source>
</evidence>
<reference evidence="3" key="1">
    <citation type="submission" date="2016-04" db="EMBL/GenBank/DDBJ databases">
        <authorList>
            <person name="Guldener U."/>
            <person name="Guldener U."/>
        </authorList>
    </citation>
    <scope>NUCLEOTIDE SEQUENCE [LARGE SCALE GENOMIC DNA]</scope>
    <source>
        <strain evidence="3">UB2112</strain>
    </source>
</reference>
<feature type="region of interest" description="Disordered" evidence="1">
    <location>
        <begin position="115"/>
        <end position="137"/>
    </location>
</feature>
<feature type="region of interest" description="Disordered" evidence="1">
    <location>
        <begin position="36"/>
        <end position="60"/>
    </location>
</feature>
<evidence type="ECO:0000256" key="1">
    <source>
        <dbReference type="SAM" id="MobiDB-lite"/>
    </source>
</evidence>
<evidence type="ECO:0000313" key="2">
    <source>
        <dbReference type="EMBL" id="SAM85400.1"/>
    </source>
</evidence>